<proteinExistence type="predicted"/>
<feature type="compositionally biased region" description="Basic and acidic residues" evidence="1">
    <location>
        <begin position="78"/>
        <end position="120"/>
    </location>
</feature>
<feature type="compositionally biased region" description="Polar residues" evidence="1">
    <location>
        <begin position="64"/>
        <end position="77"/>
    </location>
</feature>
<gene>
    <name evidence="2" type="ORF">MAR_010535</name>
</gene>
<feature type="region of interest" description="Disordered" evidence="1">
    <location>
        <begin position="48"/>
        <end position="120"/>
    </location>
</feature>
<name>A0ABY7E4T4_MYAAR</name>
<dbReference type="EMBL" id="CP111015">
    <property type="protein sequence ID" value="WAR03977.1"/>
    <property type="molecule type" value="Genomic_DNA"/>
</dbReference>
<dbReference type="Proteomes" id="UP001164746">
    <property type="component" value="Chromosome 4"/>
</dbReference>
<evidence type="ECO:0000256" key="1">
    <source>
        <dbReference type="SAM" id="MobiDB-lite"/>
    </source>
</evidence>
<evidence type="ECO:0000313" key="3">
    <source>
        <dbReference type="Proteomes" id="UP001164746"/>
    </source>
</evidence>
<organism evidence="2 3">
    <name type="scientific">Mya arenaria</name>
    <name type="common">Soft-shell clam</name>
    <dbReference type="NCBI Taxonomy" id="6604"/>
    <lineage>
        <taxon>Eukaryota</taxon>
        <taxon>Metazoa</taxon>
        <taxon>Spiralia</taxon>
        <taxon>Lophotrochozoa</taxon>
        <taxon>Mollusca</taxon>
        <taxon>Bivalvia</taxon>
        <taxon>Autobranchia</taxon>
        <taxon>Heteroconchia</taxon>
        <taxon>Euheterodonta</taxon>
        <taxon>Imparidentia</taxon>
        <taxon>Neoheterodontei</taxon>
        <taxon>Myida</taxon>
        <taxon>Myoidea</taxon>
        <taxon>Myidae</taxon>
        <taxon>Mya</taxon>
    </lineage>
</organism>
<accession>A0ABY7E4T4</accession>
<reference evidence="2" key="1">
    <citation type="submission" date="2022-11" db="EMBL/GenBank/DDBJ databases">
        <title>Centuries of genome instability and evolution in soft-shell clam transmissible cancer (bioRxiv).</title>
        <authorList>
            <person name="Hart S.F.M."/>
            <person name="Yonemitsu M.A."/>
            <person name="Giersch R.M."/>
            <person name="Beal B.F."/>
            <person name="Arriagada G."/>
            <person name="Davis B.W."/>
            <person name="Ostrander E.A."/>
            <person name="Goff S.P."/>
            <person name="Metzger M.J."/>
        </authorList>
    </citation>
    <scope>NUCLEOTIDE SEQUENCE</scope>
    <source>
        <strain evidence="2">MELC-2E11</strain>
        <tissue evidence="2">Siphon/mantle</tissue>
    </source>
</reference>
<protein>
    <submittedName>
        <fullName evidence="2">Uncharacterized protein</fullName>
    </submittedName>
</protein>
<sequence>MLALAFPVGTYVASTLAGRGCRGTGGAHNGDGHHHPTHIIITLLLTATQKQGGQNGSDDRLEQGGNNDNETLEQGGNNEKETLELGGNNDKETLELGGHNDRDNRLEQGGHNDRETTDWNREVTVIERRQIGTGWPLAGLAGHSRDLCPFMEIVLLLSEHAELSRGRDHTDVEFAIDHFHD</sequence>
<keyword evidence="3" id="KW-1185">Reference proteome</keyword>
<evidence type="ECO:0000313" key="2">
    <source>
        <dbReference type="EMBL" id="WAR03977.1"/>
    </source>
</evidence>